<gene>
    <name evidence="2" type="ORF">VAMP_325n42</name>
</gene>
<comment type="caution">
    <text evidence="2">The sequence shown here is derived from an EMBL/GenBank/DDBJ whole genome shotgun (WGS) entry which is preliminary data.</text>
</comment>
<evidence type="ECO:0000313" key="3">
    <source>
        <dbReference type="Proteomes" id="UP000680365"/>
    </source>
</evidence>
<feature type="transmembrane region" description="Helical" evidence="1">
    <location>
        <begin position="145"/>
        <end position="163"/>
    </location>
</feature>
<protein>
    <submittedName>
        <fullName evidence="2">Uncharacterized protein</fullName>
    </submittedName>
</protein>
<keyword evidence="1" id="KW-1133">Transmembrane helix</keyword>
<reference evidence="2 3" key="1">
    <citation type="journal article" date="2021" name="Nat. Commun.">
        <title>Reductive evolution and unique predatory mode in the CPR bacterium Vampirococcus lugosii.</title>
        <authorList>
            <person name="Moreira D."/>
            <person name="Zivanovic Y."/>
            <person name="Lopez-Archilla A.I."/>
            <person name="Iniesto M."/>
            <person name="Lopez-Garcia P."/>
        </authorList>
    </citation>
    <scope>NUCLEOTIDE SEQUENCE [LARGE SCALE GENOMIC DNA]</scope>
    <source>
        <strain evidence="2">Chiprana</strain>
    </source>
</reference>
<feature type="transmembrane region" description="Helical" evidence="1">
    <location>
        <begin position="175"/>
        <end position="196"/>
    </location>
</feature>
<organism evidence="2 3">
    <name type="scientific">Candidatus Vampirococcus lugosii</name>
    <dbReference type="NCBI Taxonomy" id="2789015"/>
    <lineage>
        <taxon>Bacteria</taxon>
        <taxon>Candidatus Absconditibacteriota</taxon>
        <taxon>Vampirococcus</taxon>
    </lineage>
</organism>
<feature type="transmembrane region" description="Helical" evidence="1">
    <location>
        <begin position="7"/>
        <end position="29"/>
    </location>
</feature>
<sequence length="234" mass="27251">MKKYILMFIKFISLLFVILSLVLLVGTYVNEKYYIELGKVYLGNELKKQVVEKTDDFYGNIKNDNQIVGGILEKVGVDKLVNIGKEKITDNIDTILDKAIKGGIFLGKYEFSDDTLFGLGKIGNEIKSKITNYVKDIKDNFFRDIRIFLITNLIGFGFIYFILSYKNKIYVAKNMFYSVLIFFLVLLGGSLFYVLGQDWLMNLVSNTYLGYYYPLLILTFTGFFIHWFYNEFFI</sequence>
<proteinExistence type="predicted"/>
<keyword evidence="1" id="KW-0812">Transmembrane</keyword>
<evidence type="ECO:0000313" key="2">
    <source>
        <dbReference type="EMBL" id="MBS8122350.1"/>
    </source>
</evidence>
<dbReference type="Proteomes" id="UP000680365">
    <property type="component" value="Unassembled WGS sequence"/>
</dbReference>
<accession>A0ABS5QMB2</accession>
<feature type="transmembrane region" description="Helical" evidence="1">
    <location>
        <begin position="208"/>
        <end position="229"/>
    </location>
</feature>
<keyword evidence="1" id="KW-0472">Membrane</keyword>
<name>A0ABS5QMB2_9BACT</name>
<evidence type="ECO:0000256" key="1">
    <source>
        <dbReference type="SAM" id="Phobius"/>
    </source>
</evidence>
<dbReference type="EMBL" id="JAEDAM010000077">
    <property type="protein sequence ID" value="MBS8122350.1"/>
    <property type="molecule type" value="Genomic_DNA"/>
</dbReference>
<keyword evidence="3" id="KW-1185">Reference proteome</keyword>
<dbReference type="RefSeq" id="WP_213349789.1">
    <property type="nucleotide sequence ID" value="NZ_JAEDAM010000077.1"/>
</dbReference>